<evidence type="ECO:0000256" key="2">
    <source>
        <dbReference type="ARBA" id="ARBA00022490"/>
    </source>
</evidence>
<reference evidence="9 10" key="1">
    <citation type="journal article" date="2024" name="Science">
        <title>Giant polyketide synthase enzymes in the biosynthesis of giant marine polyether toxins.</title>
        <authorList>
            <person name="Fallon T.R."/>
            <person name="Shende V.V."/>
            <person name="Wierzbicki I.H."/>
            <person name="Pendleton A.L."/>
            <person name="Watervoot N.F."/>
            <person name="Auber R.P."/>
            <person name="Gonzalez D.J."/>
            <person name="Wisecaver J.H."/>
            <person name="Moore B.S."/>
        </authorList>
    </citation>
    <scope>NUCLEOTIDE SEQUENCE [LARGE SCALE GENOMIC DNA]</scope>
    <source>
        <strain evidence="9 10">12B1</strain>
    </source>
</reference>
<keyword evidence="10" id="KW-1185">Reference proteome</keyword>
<evidence type="ECO:0000256" key="1">
    <source>
        <dbReference type="ARBA" id="ARBA00004430"/>
    </source>
</evidence>
<organism evidence="9 10">
    <name type="scientific">Prymnesium parvum</name>
    <name type="common">Toxic golden alga</name>
    <dbReference type="NCBI Taxonomy" id="97485"/>
    <lineage>
        <taxon>Eukaryota</taxon>
        <taxon>Haptista</taxon>
        <taxon>Haptophyta</taxon>
        <taxon>Prymnesiophyceae</taxon>
        <taxon>Prymnesiales</taxon>
        <taxon>Prymnesiaceae</taxon>
        <taxon>Prymnesium</taxon>
    </lineage>
</organism>
<evidence type="ECO:0000259" key="8">
    <source>
        <dbReference type="Pfam" id="PF14738"/>
    </source>
</evidence>
<dbReference type="Pfam" id="PF14738">
    <property type="entry name" value="CFAP91"/>
    <property type="match status" value="1"/>
</dbReference>
<keyword evidence="4" id="KW-0966">Cell projection</keyword>
<proteinExistence type="inferred from homology"/>
<keyword evidence="3" id="KW-0206">Cytoskeleton</keyword>
<evidence type="ECO:0000256" key="7">
    <source>
        <dbReference type="SAM" id="MobiDB-lite"/>
    </source>
</evidence>
<dbReference type="GO" id="GO:0005930">
    <property type="term" value="C:axoneme"/>
    <property type="evidence" value="ECO:0007669"/>
    <property type="project" value="UniProtKB-SubCell"/>
</dbReference>
<dbReference type="AlphaFoldDB" id="A0AB34K378"/>
<feature type="domain" description="CFAP91" evidence="8">
    <location>
        <begin position="117"/>
        <end position="268"/>
    </location>
</feature>
<evidence type="ECO:0000313" key="10">
    <source>
        <dbReference type="Proteomes" id="UP001515480"/>
    </source>
</evidence>
<gene>
    <name evidence="9" type="ORF">AB1Y20_010162</name>
</gene>
<feature type="region of interest" description="Disordered" evidence="7">
    <location>
        <begin position="1"/>
        <end position="46"/>
    </location>
</feature>
<evidence type="ECO:0000313" key="9">
    <source>
        <dbReference type="EMBL" id="KAL1528839.1"/>
    </source>
</evidence>
<keyword evidence="2" id="KW-0963">Cytoplasm</keyword>
<comment type="similarity">
    <text evidence="5">Belongs to the CFAP91 family.</text>
</comment>
<dbReference type="PANTHER" id="PTHR22455:SF10">
    <property type="entry name" value="CILIA- AND FLAGELLA-ASSOCIATED PROTEIN 91"/>
    <property type="match status" value="1"/>
</dbReference>
<evidence type="ECO:0000256" key="4">
    <source>
        <dbReference type="ARBA" id="ARBA00023273"/>
    </source>
</evidence>
<dbReference type="InterPro" id="IPR026720">
    <property type="entry name" value="CFAP91"/>
</dbReference>
<sequence length="656" mass="75217">MSETITQQSMFRASAAAGPSRATGSLPMGSTLPDSQAFGGSHQTAPANPLERLSFVGARDERIISGTNRYKYFRRPIIPYMSVQPAEVLFAPTAQTDSALVPPQPEAEPATRTVECQSDYRESEAQTVPYTPDYVLRPGEEPELLTLAALSYGEGLPAGLNEVHMIERARAKRDFENSLPPMTDETSLALRRKMMSEQEMRDWNVREDQIYEMQQGKLAAFETALRAEAEERELRWDERIETTRQVKLTEKDKEISQIQRRRIKALRKLSEARKHVEHKKEPRDIVTEYADYGSEVYAPLTRNGRITRDKLAHQYETKPLQLNSYEGLLELERSSAAIKMLETKSISRPAKEKAAVNFKDRKERRMQDELDRTDAALKAAKQAKPSEKEQKEQLLAAYRDTKPIERPPTPSVMMPSHDENVEMACILLQRLLRGRAIQNMMYEGKERRLELIQELRSDEDVVVEDLEDDATEAERKAEQAVIDSVGGLLVSTALDEMSKELRRNCEERRIHEIVVEAERTRRIRQCEESGRRQNELQARVEQQECFRQLMEVHNLTAMSFIEEVSEEVVNQVAQRQAQQEAELKHSRLSHLYDKLEERHSTPSAMAADLVQNFVLPEVQRLQERRDAQVESLKFGNAARRALAHVNDVLEEALKEP</sequence>
<evidence type="ECO:0000256" key="5">
    <source>
        <dbReference type="ARBA" id="ARBA00029468"/>
    </source>
</evidence>
<comment type="subcellular location">
    <subcellularLocation>
        <location evidence="1">Cytoplasm</location>
        <location evidence="1">Cytoskeleton</location>
        <location evidence="1">Cilium axoneme</location>
    </subcellularLocation>
</comment>
<evidence type="ECO:0000256" key="3">
    <source>
        <dbReference type="ARBA" id="ARBA00023212"/>
    </source>
</evidence>
<comment type="caution">
    <text evidence="9">The sequence shown here is derived from an EMBL/GenBank/DDBJ whole genome shotgun (WGS) entry which is preliminary data.</text>
</comment>
<feature type="compositionally biased region" description="Polar residues" evidence="7">
    <location>
        <begin position="1"/>
        <end position="11"/>
    </location>
</feature>
<protein>
    <recommendedName>
        <fullName evidence="6">Cilia- and flagella-associated protein 91</fullName>
    </recommendedName>
</protein>
<evidence type="ECO:0000256" key="6">
    <source>
        <dbReference type="ARBA" id="ARBA00029555"/>
    </source>
</evidence>
<dbReference type="EMBL" id="JBGBPQ010000002">
    <property type="protein sequence ID" value="KAL1528839.1"/>
    <property type="molecule type" value="Genomic_DNA"/>
</dbReference>
<name>A0AB34K378_PRYPA</name>
<dbReference type="Proteomes" id="UP001515480">
    <property type="component" value="Unassembled WGS sequence"/>
</dbReference>
<dbReference type="PANTHER" id="PTHR22455">
    <property type="entry name" value="CILIA- AND FLAGELLA-ASSOCIATED PROTEIN 91"/>
    <property type="match status" value="1"/>
</dbReference>
<accession>A0AB34K378</accession>
<dbReference type="InterPro" id="IPR032840">
    <property type="entry name" value="CFAP91_dom"/>
</dbReference>